<protein>
    <submittedName>
        <fullName evidence="1">Uncharacterized protein</fullName>
    </submittedName>
</protein>
<comment type="caution">
    <text evidence="1">The sequence shown here is derived from an EMBL/GenBank/DDBJ whole genome shotgun (WGS) entry which is preliminary data.</text>
</comment>
<keyword evidence="2" id="KW-1185">Reference proteome</keyword>
<dbReference type="EMBL" id="JAWHQM010000031">
    <property type="protein sequence ID" value="KAK5633341.1"/>
    <property type="molecule type" value="Genomic_DNA"/>
</dbReference>
<gene>
    <name evidence="1" type="ORF">RRF57_009055</name>
</gene>
<name>A0AAN7UWA2_9PEZI</name>
<dbReference type="Proteomes" id="UP001305414">
    <property type="component" value="Unassembled WGS sequence"/>
</dbReference>
<accession>A0AAN7UWA2</accession>
<evidence type="ECO:0000313" key="2">
    <source>
        <dbReference type="Proteomes" id="UP001305414"/>
    </source>
</evidence>
<dbReference type="AlphaFoldDB" id="A0AAN7UWA2"/>
<sequence>MARSQSSLIPVSSSLGEWVYISLPLLADNHFGVLLKLLDLLDAASQTVVVRIAIDLPQSEFPLLLLATVFCSSSIFLLEFKNAG</sequence>
<reference evidence="1 2" key="1">
    <citation type="submission" date="2023-10" db="EMBL/GenBank/DDBJ databases">
        <title>Draft genome sequence of Xylaria bambusicola isolate GMP-LS, the root and basal stem rot pathogen of sugarcane in Indonesia.</title>
        <authorList>
            <person name="Selvaraj P."/>
            <person name="Muralishankar V."/>
            <person name="Muruganantham S."/>
            <person name="Sp S."/>
            <person name="Haryani S."/>
            <person name="Lau K.J.X."/>
            <person name="Naqvi N.I."/>
        </authorList>
    </citation>
    <scope>NUCLEOTIDE SEQUENCE [LARGE SCALE GENOMIC DNA]</scope>
    <source>
        <strain evidence="1">GMP-LS</strain>
    </source>
</reference>
<proteinExistence type="predicted"/>
<organism evidence="1 2">
    <name type="scientific">Xylaria bambusicola</name>
    <dbReference type="NCBI Taxonomy" id="326684"/>
    <lineage>
        <taxon>Eukaryota</taxon>
        <taxon>Fungi</taxon>
        <taxon>Dikarya</taxon>
        <taxon>Ascomycota</taxon>
        <taxon>Pezizomycotina</taxon>
        <taxon>Sordariomycetes</taxon>
        <taxon>Xylariomycetidae</taxon>
        <taxon>Xylariales</taxon>
        <taxon>Xylariaceae</taxon>
        <taxon>Xylaria</taxon>
    </lineage>
</organism>
<evidence type="ECO:0000313" key="1">
    <source>
        <dbReference type="EMBL" id="KAK5633341.1"/>
    </source>
</evidence>